<dbReference type="EC" id="2.4.99.12" evidence="3 9"/>
<evidence type="ECO:0000256" key="6">
    <source>
        <dbReference type="ARBA" id="ARBA00031445"/>
    </source>
</evidence>
<dbReference type="AlphaFoldDB" id="A0A543K9W3"/>
<dbReference type="Proteomes" id="UP000320582">
    <property type="component" value="Unassembled WGS sequence"/>
</dbReference>
<evidence type="ECO:0000256" key="5">
    <source>
        <dbReference type="ARBA" id="ARBA00022679"/>
    </source>
</evidence>
<keyword evidence="12" id="KW-1185">Reference proteome</keyword>
<evidence type="ECO:0000256" key="3">
    <source>
        <dbReference type="ARBA" id="ARBA00012621"/>
    </source>
</evidence>
<evidence type="ECO:0000256" key="2">
    <source>
        <dbReference type="ARBA" id="ARBA00004713"/>
    </source>
</evidence>
<evidence type="ECO:0000256" key="1">
    <source>
        <dbReference type="ARBA" id="ARBA00003394"/>
    </source>
</evidence>
<feature type="domain" description="3-deoxy-D-manno-octulosonic-acid transferase N-terminal" evidence="10">
    <location>
        <begin position="50"/>
        <end position="227"/>
    </location>
</feature>
<evidence type="ECO:0000313" key="11">
    <source>
        <dbReference type="EMBL" id="TQM91863.1"/>
    </source>
</evidence>
<dbReference type="SUPFAM" id="SSF53756">
    <property type="entry name" value="UDP-Glycosyltransferase/glycogen phosphorylase"/>
    <property type="match status" value="1"/>
</dbReference>
<dbReference type="GO" id="GO:0005886">
    <property type="term" value="C:plasma membrane"/>
    <property type="evidence" value="ECO:0007669"/>
    <property type="project" value="UniProtKB-SubCell"/>
</dbReference>
<keyword evidence="9" id="KW-0472">Membrane</keyword>
<dbReference type="PANTHER" id="PTHR42755:SF1">
    <property type="entry name" value="3-DEOXY-D-MANNO-OCTULOSONIC ACID TRANSFERASE, MITOCHONDRIAL-RELATED"/>
    <property type="match status" value="1"/>
</dbReference>
<dbReference type="InterPro" id="IPR007507">
    <property type="entry name" value="Glycos_transf_N"/>
</dbReference>
<dbReference type="Gene3D" id="3.40.50.11720">
    <property type="entry name" value="3-Deoxy-D-manno-octulosonic-acid transferase, N-terminal domain"/>
    <property type="match status" value="1"/>
</dbReference>
<comment type="similarity">
    <text evidence="9">Belongs to the glycosyltransferase group 1 family.</text>
</comment>
<comment type="caution">
    <text evidence="11">The sequence shown here is derived from an EMBL/GenBank/DDBJ whole genome shotgun (WGS) entry which is preliminary data.</text>
</comment>
<keyword evidence="9" id="KW-1133">Transmembrane helix</keyword>
<keyword evidence="9" id="KW-1003">Cell membrane</keyword>
<evidence type="ECO:0000256" key="9">
    <source>
        <dbReference type="RuleBase" id="RU365103"/>
    </source>
</evidence>
<keyword evidence="9" id="KW-0448">Lipopolysaccharide biosynthesis</keyword>
<dbReference type="Pfam" id="PF04413">
    <property type="entry name" value="Glycos_transf_N"/>
    <property type="match status" value="1"/>
</dbReference>
<dbReference type="GO" id="GO:0009245">
    <property type="term" value="P:lipid A biosynthetic process"/>
    <property type="evidence" value="ECO:0007669"/>
    <property type="project" value="TreeGrafter"/>
</dbReference>
<organism evidence="11 12">
    <name type="scientific">Roseinatronobacter monicus</name>
    <dbReference type="NCBI Taxonomy" id="393481"/>
    <lineage>
        <taxon>Bacteria</taxon>
        <taxon>Pseudomonadati</taxon>
        <taxon>Pseudomonadota</taxon>
        <taxon>Alphaproteobacteria</taxon>
        <taxon>Rhodobacterales</taxon>
        <taxon>Paracoccaceae</taxon>
        <taxon>Roseinatronobacter</taxon>
    </lineage>
</organism>
<dbReference type="OrthoDB" id="9789797at2"/>
<evidence type="ECO:0000256" key="7">
    <source>
        <dbReference type="ARBA" id="ARBA00049183"/>
    </source>
</evidence>
<dbReference type="GO" id="GO:0009244">
    <property type="term" value="P:lipopolysaccharide core region biosynthetic process"/>
    <property type="evidence" value="ECO:0007669"/>
    <property type="project" value="UniProtKB-UniRule"/>
</dbReference>
<evidence type="ECO:0000256" key="8">
    <source>
        <dbReference type="PIRSR" id="PIRSR639901-1"/>
    </source>
</evidence>
<comment type="function">
    <text evidence="1 9">Involved in lipopolysaccharide (LPS) biosynthesis. Catalyzes the transfer of 3-deoxy-D-manno-octulosonate (Kdo) residue(s) from CMP-Kdo to lipid IV(A), the tetraacyldisaccharide-1,4'-bisphosphate precursor of lipid A.</text>
</comment>
<evidence type="ECO:0000256" key="4">
    <source>
        <dbReference type="ARBA" id="ARBA00019077"/>
    </source>
</evidence>
<accession>A0A543K9W3</accession>
<reference evidence="11 12" key="1">
    <citation type="submission" date="2019-06" db="EMBL/GenBank/DDBJ databases">
        <title>Genomic Encyclopedia of Archaeal and Bacterial Type Strains, Phase II (KMG-II): from individual species to whole genera.</title>
        <authorList>
            <person name="Goeker M."/>
        </authorList>
    </citation>
    <scope>NUCLEOTIDE SEQUENCE [LARGE SCALE GENOMIC DNA]</scope>
    <source>
        <strain evidence="11 12">DSM 18423</strain>
    </source>
</reference>
<dbReference type="UniPathway" id="UPA00958"/>
<comment type="catalytic activity">
    <reaction evidence="7 9">
        <text>lipid IVA (E. coli) + CMP-3-deoxy-beta-D-manno-octulosonate = alpha-Kdo-(2-&gt;6)-lipid IVA (E. coli) + CMP + H(+)</text>
        <dbReference type="Rhea" id="RHEA:28066"/>
        <dbReference type="ChEBI" id="CHEBI:15378"/>
        <dbReference type="ChEBI" id="CHEBI:58603"/>
        <dbReference type="ChEBI" id="CHEBI:60364"/>
        <dbReference type="ChEBI" id="CHEBI:60377"/>
        <dbReference type="ChEBI" id="CHEBI:85987"/>
        <dbReference type="EC" id="2.4.99.12"/>
    </reaction>
</comment>
<dbReference type="PANTHER" id="PTHR42755">
    <property type="entry name" value="3-DEOXY-MANNO-OCTULOSONATE CYTIDYLYLTRANSFERASE"/>
    <property type="match status" value="1"/>
</dbReference>
<keyword evidence="9" id="KW-0812">Transmembrane</keyword>
<keyword evidence="5 9" id="KW-0808">Transferase</keyword>
<dbReference type="InterPro" id="IPR038107">
    <property type="entry name" value="Glycos_transf_N_sf"/>
</dbReference>
<gene>
    <name evidence="11" type="ORF">BD293_0438</name>
</gene>
<feature type="active site" description="Proton acceptor" evidence="8">
    <location>
        <position position="75"/>
    </location>
</feature>
<dbReference type="InterPro" id="IPR039901">
    <property type="entry name" value="Kdotransferase"/>
</dbReference>
<feature type="transmembrane region" description="Helical" evidence="9">
    <location>
        <begin position="12"/>
        <end position="37"/>
    </location>
</feature>
<comment type="pathway">
    <text evidence="2 9">Bacterial outer membrane biogenesis; LPS core biosynthesis.</text>
</comment>
<dbReference type="EMBL" id="VFPT01000001">
    <property type="protein sequence ID" value="TQM91863.1"/>
    <property type="molecule type" value="Genomic_DNA"/>
</dbReference>
<comment type="subcellular location">
    <subcellularLocation>
        <location evidence="9">Cell membrane</location>
    </subcellularLocation>
</comment>
<dbReference type="Gene3D" id="3.40.50.2000">
    <property type="entry name" value="Glycogen Phosphorylase B"/>
    <property type="match status" value="1"/>
</dbReference>
<dbReference type="GO" id="GO:0043842">
    <property type="term" value="F:Kdo transferase activity"/>
    <property type="evidence" value="ECO:0007669"/>
    <property type="project" value="UniProtKB-EC"/>
</dbReference>
<evidence type="ECO:0000313" key="12">
    <source>
        <dbReference type="Proteomes" id="UP000320582"/>
    </source>
</evidence>
<sequence>MRSQRMIRATKSAVLVPFLFLWSAIWTLGLPVLLLYLRRRARKDPEYFAHLSERFGRYRDPMEGCVWIHAVSLGELRSAVPLIRGLLGQGERIVVTHFTPAGRREAEQVFAQEIQAGQLRPVWVPIETAWAWRGFFQAFQPKFGLVMEIEIWPRMVFAAQDAGVPLFMCNAQYPVKSLTRDSGGLRLRQKVMQGFAGALVKSQMQADRFASVGVRNIAITGELRFDQPVPQALVKAGQAARRWIGAHDRRVICIASAIEGEDAVYLHAIAALRREAMARQQVMPLFVYVPRRPERFDLVASALQDAGLSVLRRSAFAGEFMSDRWGPVPDCPDVFFGDSLGEMYAYLSMADEVIVGGGFNPKGAHNISEALVLGRPVVTGPHVHTIEYPFAEAEAAGVARSVRDAEELTAVLLSDWRPDKGRIEGFVAAHSNATDKTLAALPKLLRPS</sequence>
<protein>
    <recommendedName>
        <fullName evidence="4 9">3-deoxy-D-manno-octulosonic acid transferase</fullName>
        <shortName evidence="9">Kdo transferase</shortName>
        <ecNumber evidence="3 9">2.4.99.12</ecNumber>
    </recommendedName>
    <alternativeName>
        <fullName evidence="6 9">Lipid IV(A) 3-deoxy-D-manno-octulosonic acid transferase</fullName>
    </alternativeName>
</protein>
<name>A0A543K9W3_9RHOB</name>
<proteinExistence type="inferred from homology"/>
<evidence type="ECO:0000259" key="10">
    <source>
        <dbReference type="Pfam" id="PF04413"/>
    </source>
</evidence>